<sequence>MRVNLQVFVGSQVLTDQSLDDACGRSILKDSSPHFLLAHLALISQITGKDTNSSMNCLQLKEILVRTASGKGNGLRISLGHFIKEVHGVQRRVSDAGVQVV</sequence>
<dbReference type="EMBL" id="BGKA01000032">
    <property type="protein sequence ID" value="GBH15048.1"/>
    <property type="molecule type" value="Genomic_DNA"/>
</dbReference>
<dbReference type="Proteomes" id="UP000248291">
    <property type="component" value="Unassembled WGS sequence"/>
</dbReference>
<organism evidence="1 2">
    <name type="scientific">Pseudomonas syringae pv. actinidiae</name>
    <dbReference type="NCBI Taxonomy" id="103796"/>
    <lineage>
        <taxon>Bacteria</taxon>
        <taxon>Pseudomonadati</taxon>
        <taxon>Pseudomonadota</taxon>
        <taxon>Gammaproteobacteria</taxon>
        <taxon>Pseudomonadales</taxon>
        <taxon>Pseudomonadaceae</taxon>
        <taxon>Pseudomonas</taxon>
        <taxon>Pseudomonas syringae</taxon>
    </lineage>
</organism>
<evidence type="ECO:0000313" key="2">
    <source>
        <dbReference type="Proteomes" id="UP000248291"/>
    </source>
</evidence>
<gene>
    <name evidence="1" type="ORF">KPSA3_00966</name>
</gene>
<accession>A0AAN4TIW0</accession>
<dbReference type="AlphaFoldDB" id="A0AAN4TIW0"/>
<name>A0AAN4TIW0_PSESF</name>
<proteinExistence type="predicted"/>
<reference evidence="1 2" key="1">
    <citation type="submission" date="2018-04" db="EMBL/GenBank/DDBJ databases">
        <title>Draft genome sequence of Pseudomonas syringae pv. actinidiae biovar 3 strains isolated from kiwifruit in Kagawa prefecture.</title>
        <authorList>
            <person name="Tabuchi M."/>
            <person name="Saito M."/>
            <person name="Fujiwara S."/>
            <person name="Sasa N."/>
            <person name="Akimitsu K."/>
            <person name="Gomi K."/>
            <person name="Konishi-Sugita S."/>
            <person name="Hamano K."/>
            <person name="Kataoka I."/>
        </authorList>
    </citation>
    <scope>NUCLEOTIDE SEQUENCE [LARGE SCALE GENOMIC DNA]</scope>
    <source>
        <strain evidence="1 2">MAFF212211</strain>
    </source>
</reference>
<evidence type="ECO:0000313" key="1">
    <source>
        <dbReference type="EMBL" id="GBH15048.1"/>
    </source>
</evidence>
<protein>
    <submittedName>
        <fullName evidence="1">Chemotaxis protein CheY-P-specific phosphatase CheC</fullName>
    </submittedName>
</protein>
<comment type="caution">
    <text evidence="1">The sequence shown here is derived from an EMBL/GenBank/DDBJ whole genome shotgun (WGS) entry which is preliminary data.</text>
</comment>